<dbReference type="RefSeq" id="XP_062791891.1">
    <property type="nucleotide sequence ID" value="XM_062935840.1"/>
</dbReference>
<keyword evidence="3" id="KW-1185">Reference proteome</keyword>
<evidence type="ECO:0000313" key="3">
    <source>
        <dbReference type="Proteomes" id="UP001329825"/>
    </source>
</evidence>
<dbReference type="Proteomes" id="UP001329825">
    <property type="component" value="Chromosome 5"/>
</dbReference>
<feature type="region of interest" description="Disordered" evidence="1">
    <location>
        <begin position="1"/>
        <end position="71"/>
    </location>
</feature>
<protein>
    <submittedName>
        <fullName evidence="2">Uncharacterized protein</fullName>
    </submittedName>
</protein>
<feature type="compositionally biased region" description="Basic and acidic residues" evidence="1">
    <location>
        <begin position="1"/>
        <end position="20"/>
    </location>
</feature>
<dbReference type="EMBL" id="CP141885">
    <property type="protein sequence ID" value="WRT67151.1"/>
    <property type="molecule type" value="Genomic_DNA"/>
</dbReference>
<proteinExistence type="predicted"/>
<organism evidence="2 3">
    <name type="scientific">Kwoniella shivajii</name>
    <dbReference type="NCBI Taxonomy" id="564305"/>
    <lineage>
        <taxon>Eukaryota</taxon>
        <taxon>Fungi</taxon>
        <taxon>Dikarya</taxon>
        <taxon>Basidiomycota</taxon>
        <taxon>Agaricomycotina</taxon>
        <taxon>Tremellomycetes</taxon>
        <taxon>Tremellales</taxon>
        <taxon>Cryptococcaceae</taxon>
        <taxon>Kwoniella</taxon>
    </lineage>
</organism>
<dbReference type="GeneID" id="87956248"/>
<evidence type="ECO:0000256" key="1">
    <source>
        <dbReference type="SAM" id="MobiDB-lite"/>
    </source>
</evidence>
<name>A0ABZ1CZF8_9TREE</name>
<reference evidence="2 3" key="1">
    <citation type="submission" date="2024-01" db="EMBL/GenBank/DDBJ databases">
        <title>Comparative genomics of Cryptococcus and Kwoniella reveals pathogenesis evolution and contrasting modes of karyotype evolution via chromosome fusion or intercentromeric recombination.</title>
        <authorList>
            <person name="Coelho M.A."/>
            <person name="David-Palma M."/>
            <person name="Shea T."/>
            <person name="Bowers K."/>
            <person name="McGinley-Smith S."/>
            <person name="Mohammad A.W."/>
            <person name="Gnirke A."/>
            <person name="Yurkov A.M."/>
            <person name="Nowrousian M."/>
            <person name="Sun S."/>
            <person name="Cuomo C.A."/>
            <person name="Heitman J."/>
        </authorList>
    </citation>
    <scope>NUCLEOTIDE SEQUENCE [LARGE SCALE GENOMIC DNA]</scope>
    <source>
        <strain evidence="2">CBS 11374</strain>
    </source>
</reference>
<gene>
    <name evidence="2" type="ORF">IL334_004117</name>
</gene>
<feature type="compositionally biased region" description="Basic and acidic residues" evidence="1">
    <location>
        <begin position="54"/>
        <end position="64"/>
    </location>
</feature>
<sequence length="103" mass="11327">MSPRPMRETRGSVKDEDTPGSKRKRQASTDIPLKFVLSSPSSLAKATSTSPQKTHGDSEHESKRQKLSLKLNVVSEKPKKIEEQAKGALDKTVRESLSVVIAQ</sequence>
<feature type="compositionally biased region" description="Polar residues" evidence="1">
    <location>
        <begin position="38"/>
        <end position="53"/>
    </location>
</feature>
<evidence type="ECO:0000313" key="2">
    <source>
        <dbReference type="EMBL" id="WRT67151.1"/>
    </source>
</evidence>
<accession>A0ABZ1CZF8</accession>